<feature type="chain" id="PRO_5035938745" evidence="1">
    <location>
        <begin position="22"/>
        <end position="68"/>
    </location>
</feature>
<feature type="signal peptide" evidence="1">
    <location>
        <begin position="1"/>
        <end position="21"/>
    </location>
</feature>
<name>A0A8S1HHL6_9PELO</name>
<comment type="caution">
    <text evidence="2">The sequence shown here is derived from an EMBL/GenBank/DDBJ whole genome shotgun (WGS) entry which is preliminary data.</text>
</comment>
<sequence>MRPFVLLCLLVIAAMTSFVDAFPGLQTQSRYRKSQPQDANIQPFIRFRKSLRPVSWNNDEILYEASQF</sequence>
<evidence type="ECO:0000256" key="1">
    <source>
        <dbReference type="SAM" id="SignalP"/>
    </source>
</evidence>
<organism evidence="2 3">
    <name type="scientific">Caenorhabditis auriculariae</name>
    <dbReference type="NCBI Taxonomy" id="2777116"/>
    <lineage>
        <taxon>Eukaryota</taxon>
        <taxon>Metazoa</taxon>
        <taxon>Ecdysozoa</taxon>
        <taxon>Nematoda</taxon>
        <taxon>Chromadorea</taxon>
        <taxon>Rhabditida</taxon>
        <taxon>Rhabditina</taxon>
        <taxon>Rhabditomorpha</taxon>
        <taxon>Rhabditoidea</taxon>
        <taxon>Rhabditidae</taxon>
        <taxon>Peloderinae</taxon>
        <taxon>Caenorhabditis</taxon>
    </lineage>
</organism>
<proteinExistence type="predicted"/>
<dbReference type="EMBL" id="CAJGYM010000055">
    <property type="protein sequence ID" value="CAD6195449.1"/>
    <property type="molecule type" value="Genomic_DNA"/>
</dbReference>
<keyword evidence="1" id="KW-0732">Signal</keyword>
<keyword evidence="3" id="KW-1185">Reference proteome</keyword>
<dbReference type="Proteomes" id="UP000835052">
    <property type="component" value="Unassembled WGS sequence"/>
</dbReference>
<dbReference type="OrthoDB" id="5813871at2759"/>
<evidence type="ECO:0000313" key="2">
    <source>
        <dbReference type="EMBL" id="CAD6195449.1"/>
    </source>
</evidence>
<protein>
    <submittedName>
        <fullName evidence="2">Uncharacterized protein</fullName>
    </submittedName>
</protein>
<dbReference type="AlphaFoldDB" id="A0A8S1HHL6"/>
<accession>A0A8S1HHL6</accession>
<reference evidence="2" key="1">
    <citation type="submission" date="2020-10" db="EMBL/GenBank/DDBJ databases">
        <authorList>
            <person name="Kikuchi T."/>
        </authorList>
    </citation>
    <scope>NUCLEOTIDE SEQUENCE</scope>
    <source>
        <strain evidence="2">NKZ352</strain>
    </source>
</reference>
<evidence type="ECO:0000313" key="3">
    <source>
        <dbReference type="Proteomes" id="UP000835052"/>
    </source>
</evidence>
<gene>
    <name evidence="2" type="ORF">CAUJ_LOCUS11368</name>
</gene>